<dbReference type="EMBL" id="CAJVQB010050147">
    <property type="protein sequence ID" value="CAG8834785.1"/>
    <property type="molecule type" value="Genomic_DNA"/>
</dbReference>
<evidence type="ECO:0000313" key="1">
    <source>
        <dbReference type="EMBL" id="CAG8834785.1"/>
    </source>
</evidence>
<protein>
    <submittedName>
        <fullName evidence="1">10848_t:CDS:1</fullName>
    </submittedName>
</protein>
<dbReference type="Proteomes" id="UP000789901">
    <property type="component" value="Unassembled WGS sequence"/>
</dbReference>
<evidence type="ECO:0000313" key="2">
    <source>
        <dbReference type="Proteomes" id="UP000789901"/>
    </source>
</evidence>
<keyword evidence="2" id="KW-1185">Reference proteome</keyword>
<sequence length="328" mass="38289">MDWCKSAVPILWKQPLMLIDVARPLDKLLIFIQMLMIQGLKLPDYLLPTYYDTDAEMNFIGCSSNSYNNNYLVKNRFNNSLFYYPCFLQKFKYETFILYLEQWYIEFLEPLQIIDETNVDFKHIQTITKHNYHTSTFTISISSASNDTVSEISQYRAEEKQKIKTAWCPTLCIEFFKIFLTAGIKLDLLDFQFQHCYSIKNVEHLKVMPMLPNAGASLSNLVEFMSEGVDDDTYEQYYSKICRKIKTFKLQDLNTGNIGAISLITSQFSLEYIVISNYSSYMAGNAIHRIFATLESQAPYLKLVEIRNSFIQDNHIASKDFVGHIWKN</sequence>
<comment type="caution">
    <text evidence="1">The sequence shown here is derived from an EMBL/GenBank/DDBJ whole genome shotgun (WGS) entry which is preliminary data.</text>
</comment>
<proteinExistence type="predicted"/>
<gene>
    <name evidence="1" type="ORF">GMARGA_LOCUS32241</name>
</gene>
<accession>A0ABN7WLB8</accession>
<reference evidence="1 2" key="1">
    <citation type="submission" date="2021-06" db="EMBL/GenBank/DDBJ databases">
        <authorList>
            <person name="Kallberg Y."/>
            <person name="Tangrot J."/>
            <person name="Rosling A."/>
        </authorList>
    </citation>
    <scope>NUCLEOTIDE SEQUENCE [LARGE SCALE GENOMIC DNA]</scope>
    <source>
        <strain evidence="1 2">120-4 pot B 10/14</strain>
    </source>
</reference>
<name>A0ABN7WLB8_GIGMA</name>
<organism evidence="1 2">
    <name type="scientific">Gigaspora margarita</name>
    <dbReference type="NCBI Taxonomy" id="4874"/>
    <lineage>
        <taxon>Eukaryota</taxon>
        <taxon>Fungi</taxon>
        <taxon>Fungi incertae sedis</taxon>
        <taxon>Mucoromycota</taxon>
        <taxon>Glomeromycotina</taxon>
        <taxon>Glomeromycetes</taxon>
        <taxon>Diversisporales</taxon>
        <taxon>Gigasporaceae</taxon>
        <taxon>Gigaspora</taxon>
    </lineage>
</organism>